<name>A0A836BWB8_9CHLO</name>
<evidence type="ECO:0000313" key="2">
    <source>
        <dbReference type="Proteomes" id="UP000612055"/>
    </source>
</evidence>
<dbReference type="EMBL" id="JAEHOE010000052">
    <property type="protein sequence ID" value="KAG2491561.1"/>
    <property type="molecule type" value="Genomic_DNA"/>
</dbReference>
<comment type="caution">
    <text evidence="1">The sequence shown here is derived from an EMBL/GenBank/DDBJ whole genome shotgun (WGS) entry which is preliminary data.</text>
</comment>
<gene>
    <name evidence="1" type="ORF">HYH03_010130</name>
</gene>
<organism evidence="1 2">
    <name type="scientific">Edaphochlamys debaryana</name>
    <dbReference type="NCBI Taxonomy" id="47281"/>
    <lineage>
        <taxon>Eukaryota</taxon>
        <taxon>Viridiplantae</taxon>
        <taxon>Chlorophyta</taxon>
        <taxon>core chlorophytes</taxon>
        <taxon>Chlorophyceae</taxon>
        <taxon>CS clade</taxon>
        <taxon>Chlamydomonadales</taxon>
        <taxon>Chlamydomonadales incertae sedis</taxon>
        <taxon>Edaphochlamys</taxon>
    </lineage>
</organism>
<keyword evidence="2" id="KW-1185">Reference proteome</keyword>
<dbReference type="Proteomes" id="UP000612055">
    <property type="component" value="Unassembled WGS sequence"/>
</dbReference>
<dbReference type="AlphaFoldDB" id="A0A836BWB8"/>
<proteinExistence type="predicted"/>
<protein>
    <submittedName>
        <fullName evidence="1">Uncharacterized protein</fullName>
    </submittedName>
</protein>
<reference evidence="1" key="1">
    <citation type="journal article" date="2020" name="bioRxiv">
        <title>Comparative genomics of Chlamydomonas.</title>
        <authorList>
            <person name="Craig R.J."/>
            <person name="Hasan A.R."/>
            <person name="Ness R.W."/>
            <person name="Keightley P.D."/>
        </authorList>
    </citation>
    <scope>NUCLEOTIDE SEQUENCE</scope>
    <source>
        <strain evidence="1">CCAP 11/70</strain>
    </source>
</reference>
<accession>A0A836BWB8</accession>
<sequence length="131" mass="14246">MAAVCEETVEVSPLAARSGSGAIIPVPDKFKTLLDDAVRRGEFVALDMATEVGSHGDLFEHRCLICTEELAPGRAFALVHGDKAHFGYCLKCVKAWRSAARDAKKLSCVCCDKAERVVRVGSRSIDEYVFV</sequence>
<evidence type="ECO:0000313" key="1">
    <source>
        <dbReference type="EMBL" id="KAG2491561.1"/>
    </source>
</evidence>